<evidence type="ECO:0000256" key="1">
    <source>
        <dbReference type="SAM" id="SignalP"/>
    </source>
</evidence>
<dbReference type="EMBL" id="SJPP01000001">
    <property type="protein sequence ID" value="TWU11968.1"/>
    <property type="molecule type" value="Genomic_DNA"/>
</dbReference>
<keyword evidence="1" id="KW-0732">Signal</keyword>
<dbReference type="OrthoDB" id="278035at2"/>
<feature type="chain" id="PRO_5023006219" description="Tetratricopeptide repeat protein" evidence="1">
    <location>
        <begin position="20"/>
        <end position="469"/>
    </location>
</feature>
<keyword evidence="3" id="KW-1185">Reference proteome</keyword>
<gene>
    <name evidence="2" type="ORF">CA54_07840</name>
</gene>
<accession>A0A5C6BIU2</accession>
<evidence type="ECO:0008006" key="4">
    <source>
        <dbReference type="Google" id="ProtNLM"/>
    </source>
</evidence>
<evidence type="ECO:0000313" key="2">
    <source>
        <dbReference type="EMBL" id="TWU11968.1"/>
    </source>
</evidence>
<name>A0A5C6BIU2_9PLAN</name>
<dbReference type="RefSeq" id="WP_146369497.1">
    <property type="nucleotide sequence ID" value="NZ_SJPP01000001.1"/>
</dbReference>
<reference evidence="2 3" key="1">
    <citation type="submission" date="2019-02" db="EMBL/GenBank/DDBJ databases">
        <title>Deep-cultivation of Planctomycetes and their phenomic and genomic characterization uncovers novel biology.</title>
        <authorList>
            <person name="Wiegand S."/>
            <person name="Jogler M."/>
            <person name="Boedeker C."/>
            <person name="Pinto D."/>
            <person name="Vollmers J."/>
            <person name="Rivas-Marin E."/>
            <person name="Kohn T."/>
            <person name="Peeters S.H."/>
            <person name="Heuer A."/>
            <person name="Rast P."/>
            <person name="Oberbeckmann S."/>
            <person name="Bunk B."/>
            <person name="Jeske O."/>
            <person name="Meyerdierks A."/>
            <person name="Storesund J.E."/>
            <person name="Kallscheuer N."/>
            <person name="Luecker S."/>
            <person name="Lage O.M."/>
            <person name="Pohl T."/>
            <person name="Merkel B.J."/>
            <person name="Hornburger P."/>
            <person name="Mueller R.-W."/>
            <person name="Bruemmer F."/>
            <person name="Labrenz M."/>
            <person name="Spormann A.M."/>
            <person name="Op Den Camp H."/>
            <person name="Overmann J."/>
            <person name="Amann R."/>
            <person name="Jetten M.S.M."/>
            <person name="Mascher T."/>
            <person name="Medema M.H."/>
            <person name="Devos D.P."/>
            <person name="Kaster A.-K."/>
            <person name="Ovreas L."/>
            <person name="Rohde M."/>
            <person name="Galperin M.Y."/>
            <person name="Jogler C."/>
        </authorList>
    </citation>
    <scope>NUCLEOTIDE SEQUENCE [LARGE SCALE GENOMIC DNA]</scope>
    <source>
        <strain evidence="2 3">CA54</strain>
    </source>
</reference>
<feature type="signal peptide" evidence="1">
    <location>
        <begin position="1"/>
        <end position="19"/>
    </location>
</feature>
<dbReference type="Proteomes" id="UP000320735">
    <property type="component" value="Unassembled WGS sequence"/>
</dbReference>
<evidence type="ECO:0000313" key="3">
    <source>
        <dbReference type="Proteomes" id="UP000320735"/>
    </source>
</evidence>
<sequence precursor="true">MMRFVLAGLLLINCQTCWADDEPPQAISKRDPLSFTPQRAETPALQYVLMPPYLDKTEGNAATMYYRALLELSELERLKKGANLFDEVLAWTAAPDDVFNVDKVRDTLKPFRAVLENTEIAARRTYCRWDLPQAENKEDLYYITLNESQEMREIARLLVLKARLEITEGDYDQAVRTFQTTYAMARHVSEPPIIICDLIGVAIVSMINDQVAAFVRAPDTPNLYWPLTALPRPIIDVRPSMGLEGNGLYFVFPQLLAAKTKTLTPEQWQAELEAFLKKFEKVAAATGGMDADELAEIKKKTDFKTIMARAVEAKTGLIKMGQPSQAAKDMAAGQAILLYTALVFDHFRDDLFKWAYVPLAEAGEEFRNARKSIKENSDTIELVPVAALLLPALDGVVRAVQRQEGVIAQLRGFEAIRMYAAEHDGELPDKLSDIKAVPIPDDPLTGKPFFYHRDGETGALGTMPLRIAK</sequence>
<comment type="caution">
    <text evidence="2">The sequence shown here is derived from an EMBL/GenBank/DDBJ whole genome shotgun (WGS) entry which is preliminary data.</text>
</comment>
<dbReference type="AlphaFoldDB" id="A0A5C6BIU2"/>
<proteinExistence type="predicted"/>
<organism evidence="2 3">
    <name type="scientific">Symmachiella macrocystis</name>
    <dbReference type="NCBI Taxonomy" id="2527985"/>
    <lineage>
        <taxon>Bacteria</taxon>
        <taxon>Pseudomonadati</taxon>
        <taxon>Planctomycetota</taxon>
        <taxon>Planctomycetia</taxon>
        <taxon>Planctomycetales</taxon>
        <taxon>Planctomycetaceae</taxon>
        <taxon>Symmachiella</taxon>
    </lineage>
</organism>
<protein>
    <recommendedName>
        <fullName evidence="4">Tetratricopeptide repeat protein</fullName>
    </recommendedName>
</protein>